<dbReference type="eggNOG" id="COG1881">
    <property type="taxonomic scope" value="Bacteria"/>
</dbReference>
<dbReference type="STRING" id="598659.NAMH_0997"/>
<dbReference type="RefSeq" id="WP_015902633.1">
    <property type="nucleotide sequence ID" value="NC_012115.1"/>
</dbReference>
<organism evidence="1 2">
    <name type="scientific">Nautilia profundicola (strain ATCC BAA-1463 / DSM 18972 / AmH)</name>
    <dbReference type="NCBI Taxonomy" id="598659"/>
    <lineage>
        <taxon>Bacteria</taxon>
        <taxon>Pseudomonadati</taxon>
        <taxon>Campylobacterota</taxon>
        <taxon>Epsilonproteobacteria</taxon>
        <taxon>Nautiliales</taxon>
        <taxon>Nautiliaceae</taxon>
        <taxon>Nautilia</taxon>
    </lineage>
</organism>
<dbReference type="CDD" id="cd00865">
    <property type="entry name" value="PEBP_bact_arch"/>
    <property type="match status" value="1"/>
</dbReference>
<dbReference type="InterPro" id="IPR008914">
    <property type="entry name" value="PEBP"/>
</dbReference>
<gene>
    <name evidence="1" type="ordered locus">NAMH_0997</name>
</gene>
<name>B9L9T9_NAUPA</name>
<dbReference type="Gene3D" id="3.90.280.10">
    <property type="entry name" value="PEBP-like"/>
    <property type="match status" value="1"/>
</dbReference>
<dbReference type="Proteomes" id="UP000000448">
    <property type="component" value="Chromosome"/>
</dbReference>
<keyword evidence="2" id="KW-1185">Reference proteome</keyword>
<dbReference type="Pfam" id="PF01161">
    <property type="entry name" value="PBP"/>
    <property type="match status" value="1"/>
</dbReference>
<dbReference type="InterPro" id="IPR036610">
    <property type="entry name" value="PEBP-like_sf"/>
</dbReference>
<dbReference type="OrthoDB" id="9797506at2"/>
<accession>B9L9T9</accession>
<dbReference type="PANTHER" id="PTHR30289">
    <property type="entry name" value="UNCHARACTERIZED PROTEIN YBCL-RELATED"/>
    <property type="match status" value="1"/>
</dbReference>
<dbReference type="HOGENOM" id="CLU_083918_3_2_7"/>
<dbReference type="KEGG" id="nam:NAMH_0997"/>
<protein>
    <recommendedName>
        <fullName evidence="3">Phosphatidylethanolamine-binding protein</fullName>
    </recommendedName>
</protein>
<evidence type="ECO:0000313" key="2">
    <source>
        <dbReference type="Proteomes" id="UP000000448"/>
    </source>
</evidence>
<dbReference type="NCBIfam" id="TIGR00481">
    <property type="entry name" value="YbhB/YbcL family Raf kinase inhibitor-like protein"/>
    <property type="match status" value="1"/>
</dbReference>
<dbReference type="EMBL" id="CP001279">
    <property type="protein sequence ID" value="ACM93581.1"/>
    <property type="molecule type" value="Genomic_DNA"/>
</dbReference>
<reference evidence="1 2" key="1">
    <citation type="journal article" date="2009" name="PLoS Genet.">
        <title>Adaptations to submarine hydrothermal environments exemplified by the genome of Nautilia profundicola.</title>
        <authorList>
            <person name="Campbell B.J."/>
            <person name="Smith J.L."/>
            <person name="Hanson T.E."/>
            <person name="Klotz M.G."/>
            <person name="Stein L.Y."/>
            <person name="Lee C.K."/>
            <person name="Wu D."/>
            <person name="Robinson J.M."/>
            <person name="Khouri H.M."/>
            <person name="Eisen J.A."/>
            <person name="Cary S.C."/>
        </authorList>
    </citation>
    <scope>NUCLEOTIDE SEQUENCE [LARGE SCALE GENOMIC DNA]</scope>
    <source>
        <strain evidence="2">ATCC BAA-1463 / DSM 18972 / AmH</strain>
    </source>
</reference>
<dbReference type="SUPFAM" id="SSF49777">
    <property type="entry name" value="PEBP-like"/>
    <property type="match status" value="1"/>
</dbReference>
<sequence length="167" mass="18848">MKKLFLLIANLLFAFEIYSPAFKNNTYIPKKYTCEGADVSIPLIIKNIPKNTKSLALIMQDPDAPYGVFTHWILYNIPTNTSEIPENLPKSPITKFGFQGINSFGKTGYGGPCPPHGKPHHYIITVLALDKNPNLKPGLTIQEFLDKIRVYVISYAQYIGLYKRSIK</sequence>
<evidence type="ECO:0000313" key="1">
    <source>
        <dbReference type="EMBL" id="ACM93581.1"/>
    </source>
</evidence>
<dbReference type="PANTHER" id="PTHR30289:SF1">
    <property type="entry name" value="PEBP (PHOSPHATIDYLETHANOLAMINE-BINDING PROTEIN) FAMILY PROTEIN"/>
    <property type="match status" value="1"/>
</dbReference>
<proteinExistence type="predicted"/>
<evidence type="ECO:0008006" key="3">
    <source>
        <dbReference type="Google" id="ProtNLM"/>
    </source>
</evidence>
<dbReference type="InterPro" id="IPR005247">
    <property type="entry name" value="YbhB_YbcL/LppC-like"/>
</dbReference>
<dbReference type="AlphaFoldDB" id="B9L9T9"/>